<dbReference type="Proteomes" id="UP000015105">
    <property type="component" value="Chromosome 5D"/>
</dbReference>
<evidence type="ECO:0008006" key="4">
    <source>
        <dbReference type="Google" id="ProtNLM"/>
    </source>
</evidence>
<reference evidence="2" key="3">
    <citation type="journal article" date="2017" name="Nature">
        <title>Genome sequence of the progenitor of the wheat D genome Aegilops tauschii.</title>
        <authorList>
            <person name="Luo M.C."/>
            <person name="Gu Y.Q."/>
            <person name="Puiu D."/>
            <person name="Wang H."/>
            <person name="Twardziok S.O."/>
            <person name="Deal K.R."/>
            <person name="Huo N."/>
            <person name="Zhu T."/>
            <person name="Wang L."/>
            <person name="Wang Y."/>
            <person name="McGuire P.E."/>
            <person name="Liu S."/>
            <person name="Long H."/>
            <person name="Ramasamy R.K."/>
            <person name="Rodriguez J.C."/>
            <person name="Van S.L."/>
            <person name="Yuan L."/>
            <person name="Wang Z."/>
            <person name="Xia Z."/>
            <person name="Xiao L."/>
            <person name="Anderson O.D."/>
            <person name="Ouyang S."/>
            <person name="Liang Y."/>
            <person name="Zimin A.V."/>
            <person name="Pertea G."/>
            <person name="Qi P."/>
            <person name="Bennetzen J.L."/>
            <person name="Dai X."/>
            <person name="Dawson M.W."/>
            <person name="Muller H.G."/>
            <person name="Kugler K."/>
            <person name="Rivarola-Duarte L."/>
            <person name="Spannagl M."/>
            <person name="Mayer K.F.X."/>
            <person name="Lu F.H."/>
            <person name="Bevan M.W."/>
            <person name="Leroy P."/>
            <person name="Li P."/>
            <person name="You F.M."/>
            <person name="Sun Q."/>
            <person name="Liu Z."/>
            <person name="Lyons E."/>
            <person name="Wicker T."/>
            <person name="Salzberg S.L."/>
            <person name="Devos K.M."/>
            <person name="Dvorak J."/>
        </authorList>
    </citation>
    <scope>NUCLEOTIDE SEQUENCE [LARGE SCALE GENOMIC DNA]</scope>
    <source>
        <strain evidence="2">cv. AL8/78</strain>
    </source>
</reference>
<sequence length="100" mass="10726">MASTGILMLLLATAAMAGPRHAGATEYTVGDSDGWTIGPNYLAWSQKYNFTTGDTLGMNHFRWSSAQDISFGGLDARCRAMARRPVQRSTTCRGSTTCTG</sequence>
<reference evidence="3" key="2">
    <citation type="journal article" date="2017" name="Nat. Plants">
        <title>The Aegilops tauschii genome reveals multiple impacts of transposons.</title>
        <authorList>
            <person name="Zhao G."/>
            <person name="Zou C."/>
            <person name="Li K."/>
            <person name="Wang K."/>
            <person name="Li T."/>
            <person name="Gao L."/>
            <person name="Zhang X."/>
            <person name="Wang H."/>
            <person name="Yang Z."/>
            <person name="Liu X."/>
            <person name="Jiang W."/>
            <person name="Mao L."/>
            <person name="Kong X."/>
            <person name="Jiao Y."/>
            <person name="Jia J."/>
        </authorList>
    </citation>
    <scope>NUCLEOTIDE SEQUENCE [LARGE SCALE GENOMIC DNA]</scope>
    <source>
        <strain evidence="3">cv. AL8/78</strain>
    </source>
</reference>
<dbReference type="Gramene" id="AET5Gv20765000.3">
    <property type="protein sequence ID" value="AET5Gv20765000.3"/>
    <property type="gene ID" value="AET5Gv20765000"/>
</dbReference>
<dbReference type="AlphaFoldDB" id="A0A453LHC2"/>
<dbReference type="EnsemblPlants" id="AET5Gv20765000.3">
    <property type="protein sequence ID" value="AET5Gv20765000.3"/>
    <property type="gene ID" value="AET5Gv20765000"/>
</dbReference>
<dbReference type="SUPFAM" id="SSF49503">
    <property type="entry name" value="Cupredoxins"/>
    <property type="match status" value="1"/>
</dbReference>
<dbReference type="Gene3D" id="2.60.40.420">
    <property type="entry name" value="Cupredoxins - blue copper proteins"/>
    <property type="match status" value="1"/>
</dbReference>
<evidence type="ECO:0000313" key="3">
    <source>
        <dbReference type="Proteomes" id="UP000015105"/>
    </source>
</evidence>
<feature type="signal peptide" evidence="1">
    <location>
        <begin position="1"/>
        <end position="17"/>
    </location>
</feature>
<reference evidence="2" key="4">
    <citation type="submission" date="2019-03" db="UniProtKB">
        <authorList>
            <consortium name="EnsemblPlants"/>
        </authorList>
    </citation>
    <scope>IDENTIFICATION</scope>
</reference>
<name>A0A453LHC2_AEGTS</name>
<reference evidence="2" key="5">
    <citation type="journal article" date="2021" name="G3 (Bethesda)">
        <title>Aegilops tauschii genome assembly Aet v5.0 features greater sequence contiguity and improved annotation.</title>
        <authorList>
            <person name="Wang L."/>
            <person name="Zhu T."/>
            <person name="Rodriguez J.C."/>
            <person name="Deal K.R."/>
            <person name="Dubcovsky J."/>
            <person name="McGuire P.E."/>
            <person name="Lux T."/>
            <person name="Spannagl M."/>
            <person name="Mayer K.F.X."/>
            <person name="Baldrich P."/>
            <person name="Meyers B.C."/>
            <person name="Huo N."/>
            <person name="Gu Y.Q."/>
            <person name="Zhou H."/>
            <person name="Devos K.M."/>
            <person name="Bennetzen J.L."/>
            <person name="Unver T."/>
            <person name="Budak H."/>
            <person name="Gulick P.J."/>
            <person name="Galiba G."/>
            <person name="Kalapos B."/>
            <person name="Nelson D.R."/>
            <person name="Li P."/>
            <person name="You F.M."/>
            <person name="Luo M.C."/>
            <person name="Dvorak J."/>
        </authorList>
    </citation>
    <scope>NUCLEOTIDE SEQUENCE [LARGE SCALE GENOMIC DNA]</scope>
    <source>
        <strain evidence="2">cv. AL8/78</strain>
    </source>
</reference>
<evidence type="ECO:0000256" key="1">
    <source>
        <dbReference type="SAM" id="SignalP"/>
    </source>
</evidence>
<feature type="chain" id="PRO_5019285001" description="Phytocyanin domain-containing protein" evidence="1">
    <location>
        <begin position="18"/>
        <end position="100"/>
    </location>
</feature>
<keyword evidence="3" id="KW-1185">Reference proteome</keyword>
<proteinExistence type="predicted"/>
<evidence type="ECO:0000313" key="2">
    <source>
        <dbReference type="EnsemblPlants" id="AET5Gv20765000.3"/>
    </source>
</evidence>
<organism evidence="2 3">
    <name type="scientific">Aegilops tauschii subsp. strangulata</name>
    <name type="common">Goatgrass</name>
    <dbReference type="NCBI Taxonomy" id="200361"/>
    <lineage>
        <taxon>Eukaryota</taxon>
        <taxon>Viridiplantae</taxon>
        <taxon>Streptophyta</taxon>
        <taxon>Embryophyta</taxon>
        <taxon>Tracheophyta</taxon>
        <taxon>Spermatophyta</taxon>
        <taxon>Magnoliopsida</taxon>
        <taxon>Liliopsida</taxon>
        <taxon>Poales</taxon>
        <taxon>Poaceae</taxon>
        <taxon>BOP clade</taxon>
        <taxon>Pooideae</taxon>
        <taxon>Triticodae</taxon>
        <taxon>Triticeae</taxon>
        <taxon>Triticinae</taxon>
        <taxon>Aegilops</taxon>
    </lineage>
</organism>
<reference evidence="3" key="1">
    <citation type="journal article" date="2014" name="Science">
        <title>Ancient hybridizations among the ancestral genomes of bread wheat.</title>
        <authorList>
            <consortium name="International Wheat Genome Sequencing Consortium,"/>
            <person name="Marcussen T."/>
            <person name="Sandve S.R."/>
            <person name="Heier L."/>
            <person name="Spannagl M."/>
            <person name="Pfeifer M."/>
            <person name="Jakobsen K.S."/>
            <person name="Wulff B.B."/>
            <person name="Steuernagel B."/>
            <person name="Mayer K.F."/>
            <person name="Olsen O.A."/>
        </authorList>
    </citation>
    <scope>NUCLEOTIDE SEQUENCE [LARGE SCALE GENOMIC DNA]</scope>
    <source>
        <strain evidence="3">cv. AL8/78</strain>
    </source>
</reference>
<dbReference type="InterPro" id="IPR008972">
    <property type="entry name" value="Cupredoxin"/>
</dbReference>
<keyword evidence="1" id="KW-0732">Signal</keyword>
<accession>A0A453LHC2</accession>
<protein>
    <recommendedName>
        <fullName evidence="4">Phytocyanin domain-containing protein</fullName>
    </recommendedName>
</protein>